<evidence type="ECO:0000313" key="5">
    <source>
        <dbReference type="Proteomes" id="UP000239352"/>
    </source>
</evidence>
<proteinExistence type="predicted"/>
<comment type="caution">
    <text evidence="4">The sequence shown here is derived from an EMBL/GenBank/DDBJ whole genome shotgun (WGS) entry which is preliminary data.</text>
</comment>
<reference evidence="4 5" key="1">
    <citation type="submission" date="2018-03" db="EMBL/GenBank/DDBJ databases">
        <title>Actinopolyspora mortivallis from Sahara, screening for active biomolecules.</title>
        <authorList>
            <person name="Selama O."/>
            <person name="Wellington E.M.H."/>
            <person name="Hacene H."/>
        </authorList>
    </citation>
    <scope>NUCLEOTIDE SEQUENCE [LARGE SCALE GENOMIC DNA]</scope>
    <source>
        <strain evidence="4 5">M5A</strain>
    </source>
</reference>
<evidence type="ECO:0000313" key="4">
    <source>
        <dbReference type="EMBL" id="PRW63611.1"/>
    </source>
</evidence>
<keyword evidence="2" id="KW-0732">Signal</keyword>
<keyword evidence="5" id="KW-1185">Reference proteome</keyword>
<dbReference type="Gene3D" id="3.30.70.2390">
    <property type="match status" value="1"/>
</dbReference>
<dbReference type="Proteomes" id="UP000239352">
    <property type="component" value="Unassembled WGS sequence"/>
</dbReference>
<gene>
    <name evidence="4" type="ORF">CEP50_09605</name>
</gene>
<dbReference type="Pfam" id="PF13399">
    <property type="entry name" value="LytR_C"/>
    <property type="match status" value="1"/>
</dbReference>
<accession>A0A2T0GWX8</accession>
<dbReference type="InParanoid" id="A0A2T0GWX8"/>
<sequence length="201" mass="21326">MRMSGFTLIGVGLLALVFGVSSVFAGESETVAEQSTAVTTTDRRTESDSAPAEDSATARTTEGEASSAPETTTSDTEPPRRVTSETPTGTTSPRREAGGEHENGPERIALRVYNNSKIDGLAHRAADDLRGAGFDVVEVGNYGGGRIPVTTVYYRPGTEERAQAETVARKLDARVEPRFRGIADASPGVIVIVTKYYDGLD</sequence>
<feature type="compositionally biased region" description="Polar residues" evidence="1">
    <location>
        <begin position="57"/>
        <end position="76"/>
    </location>
</feature>
<feature type="chain" id="PRO_5015524530" description="LytR/CpsA/Psr regulator C-terminal domain-containing protein" evidence="2">
    <location>
        <begin position="26"/>
        <end position="201"/>
    </location>
</feature>
<evidence type="ECO:0000256" key="1">
    <source>
        <dbReference type="SAM" id="MobiDB-lite"/>
    </source>
</evidence>
<evidence type="ECO:0000259" key="3">
    <source>
        <dbReference type="Pfam" id="PF13399"/>
    </source>
</evidence>
<feature type="compositionally biased region" description="Polar residues" evidence="1">
    <location>
        <begin position="31"/>
        <end position="40"/>
    </location>
</feature>
<feature type="signal peptide" evidence="2">
    <location>
        <begin position="1"/>
        <end position="25"/>
    </location>
</feature>
<feature type="domain" description="LytR/CpsA/Psr regulator C-terminal" evidence="3">
    <location>
        <begin position="108"/>
        <end position="197"/>
    </location>
</feature>
<name>A0A2T0GWX8_ACTMO</name>
<feature type="compositionally biased region" description="Basic and acidic residues" evidence="1">
    <location>
        <begin position="93"/>
        <end position="107"/>
    </location>
</feature>
<dbReference type="EMBL" id="PVSR01000012">
    <property type="protein sequence ID" value="PRW63611.1"/>
    <property type="molecule type" value="Genomic_DNA"/>
</dbReference>
<evidence type="ECO:0000256" key="2">
    <source>
        <dbReference type="SAM" id="SignalP"/>
    </source>
</evidence>
<dbReference type="AlphaFoldDB" id="A0A2T0GWX8"/>
<protein>
    <recommendedName>
        <fullName evidence="3">LytR/CpsA/Psr regulator C-terminal domain-containing protein</fullName>
    </recommendedName>
</protein>
<organism evidence="4 5">
    <name type="scientific">Actinopolyspora mortivallis</name>
    <dbReference type="NCBI Taxonomy" id="33906"/>
    <lineage>
        <taxon>Bacteria</taxon>
        <taxon>Bacillati</taxon>
        <taxon>Actinomycetota</taxon>
        <taxon>Actinomycetes</taxon>
        <taxon>Actinopolysporales</taxon>
        <taxon>Actinopolysporaceae</taxon>
        <taxon>Actinopolyspora</taxon>
    </lineage>
</organism>
<dbReference type="STRING" id="1050202.GCA_000384035_03200"/>
<feature type="region of interest" description="Disordered" evidence="1">
    <location>
        <begin position="28"/>
        <end position="107"/>
    </location>
</feature>
<dbReference type="InterPro" id="IPR027381">
    <property type="entry name" value="LytR/CpsA/Psr_C"/>
</dbReference>